<reference evidence="2 3" key="1">
    <citation type="journal article" date="2016" name="BMC Genomics">
        <title>Comparative genomics reveals Cyclospora cayetanensis possesses coccidia-like metabolism and invasion components but unique surface antigens.</title>
        <authorList>
            <person name="Liu S."/>
            <person name="Wang L."/>
            <person name="Zheng H."/>
            <person name="Xu Z."/>
            <person name="Roellig D.M."/>
            <person name="Li N."/>
            <person name="Frace M.A."/>
            <person name="Tang K."/>
            <person name="Arrowood M.J."/>
            <person name="Moss D.M."/>
            <person name="Zhang L."/>
            <person name="Feng Y."/>
            <person name="Xiao L."/>
        </authorList>
    </citation>
    <scope>NUCLEOTIDE SEQUENCE [LARGE SCALE GENOMIC DNA]</scope>
    <source>
        <strain evidence="2 3">CHN_HEN01</strain>
    </source>
</reference>
<dbReference type="VEuPathDB" id="ToxoDB:cyc_07988"/>
<name>A0A1D3D1K6_9EIME</name>
<dbReference type="InParanoid" id="A0A1D3D1K6"/>
<dbReference type="InterPro" id="IPR013584">
    <property type="entry name" value="RAP"/>
</dbReference>
<sequence length="251" mass="28351">MQSVGEEAVLKASMMRPGDLIKVAVSLAKLGVSPPSLRERLSDALLPVLRDAPALQFRGCMHPLAVLGMYTQPLQMLVMERFSKVFISCRPPHLEKALQTAVALRVLQPQIWAALPRRVRQFYARLSLRRIPHPIRRPSAFHWEVSDCLAALNTPHRNTFQVLSELGWDIRRVQWFDWALLEGKPQKIAFLRNLRSNPPLPAHLPDPLPALSSEEVQQRLRLVKQQQEQRQLESCAIAAGAEAPLAKNLAL</sequence>
<dbReference type="Pfam" id="PF08373">
    <property type="entry name" value="RAP"/>
    <property type="match status" value="1"/>
</dbReference>
<dbReference type="EMBL" id="JROU02001128">
    <property type="protein sequence ID" value="OEH77323.1"/>
    <property type="molecule type" value="Genomic_DNA"/>
</dbReference>
<protein>
    <recommendedName>
        <fullName evidence="1">RAP domain-containing protein</fullName>
    </recommendedName>
</protein>
<evidence type="ECO:0000313" key="2">
    <source>
        <dbReference type="EMBL" id="OEH77323.1"/>
    </source>
</evidence>
<gene>
    <name evidence="2" type="ORF">cyc_07988</name>
</gene>
<accession>A0A1D3D1K6</accession>
<dbReference type="Proteomes" id="UP000095192">
    <property type="component" value="Unassembled WGS sequence"/>
</dbReference>
<organism evidence="2 3">
    <name type="scientific">Cyclospora cayetanensis</name>
    <dbReference type="NCBI Taxonomy" id="88456"/>
    <lineage>
        <taxon>Eukaryota</taxon>
        <taxon>Sar</taxon>
        <taxon>Alveolata</taxon>
        <taxon>Apicomplexa</taxon>
        <taxon>Conoidasida</taxon>
        <taxon>Coccidia</taxon>
        <taxon>Eucoccidiorida</taxon>
        <taxon>Eimeriorina</taxon>
        <taxon>Eimeriidae</taxon>
        <taxon>Cyclospora</taxon>
    </lineage>
</organism>
<evidence type="ECO:0000259" key="1">
    <source>
        <dbReference type="Pfam" id="PF08373"/>
    </source>
</evidence>
<feature type="domain" description="RAP" evidence="1">
    <location>
        <begin position="162"/>
        <end position="193"/>
    </location>
</feature>
<proteinExistence type="predicted"/>
<evidence type="ECO:0000313" key="3">
    <source>
        <dbReference type="Proteomes" id="UP000095192"/>
    </source>
</evidence>
<dbReference type="AlphaFoldDB" id="A0A1D3D1K6"/>
<keyword evidence="3" id="KW-1185">Reference proteome</keyword>
<comment type="caution">
    <text evidence="2">The sequence shown here is derived from an EMBL/GenBank/DDBJ whole genome shotgun (WGS) entry which is preliminary data.</text>
</comment>